<evidence type="ECO:0000259" key="1">
    <source>
        <dbReference type="Pfam" id="PF23953"/>
    </source>
</evidence>
<dbReference type="EMBL" id="GHBR01000739">
    <property type="protein sequence ID" value="NDJ96227.1"/>
    <property type="molecule type" value="Transcribed_RNA"/>
</dbReference>
<organism evidence="2">
    <name type="scientific">Myxobolus squamalis</name>
    <name type="common">Myxosporean</name>
    <dbReference type="NCBI Taxonomy" id="59785"/>
    <lineage>
        <taxon>Eukaryota</taxon>
        <taxon>Metazoa</taxon>
        <taxon>Cnidaria</taxon>
        <taxon>Myxozoa</taxon>
        <taxon>Myxosporea</taxon>
        <taxon>Bivalvulida</taxon>
        <taxon>Platysporina</taxon>
        <taxon>Myxobolidae</taxon>
        <taxon>Myxobolus</taxon>
    </lineage>
</organism>
<protein>
    <submittedName>
        <fullName evidence="2">Coatomer subunit beta' (Trinotate prediction)</fullName>
    </submittedName>
</protein>
<sequence length="133" mass="15394">MCQFDIALKCYRIIKDIPALFLLAFSLNSRDILDEVLKLSIEQKNIYVSFIIYYITGNINEAIQLLKNNHLEAESAIMSYCYAPHLLEDTFNNWNNVLKVSHPKEAEKLADPFKYPNLFPHLVHSNDICDDDA</sequence>
<dbReference type="Pfam" id="PF23953">
    <property type="entry name" value="TPR_COPA_B"/>
    <property type="match status" value="1"/>
</dbReference>
<dbReference type="Gene3D" id="1.25.40.470">
    <property type="match status" value="1"/>
</dbReference>
<dbReference type="InterPro" id="IPR056176">
    <property type="entry name" value="TPR_COPA_B"/>
</dbReference>
<name>A0A6B2FXX0_MYXSQ</name>
<feature type="domain" description="COPA/B TPR" evidence="1">
    <location>
        <begin position="2"/>
        <end position="94"/>
    </location>
</feature>
<accession>A0A6B2FXX0</accession>
<evidence type="ECO:0000313" key="2">
    <source>
        <dbReference type="EMBL" id="NDJ96227.1"/>
    </source>
</evidence>
<reference evidence="2" key="1">
    <citation type="submission" date="2018-11" db="EMBL/GenBank/DDBJ databases">
        <title>Myxobolus squamalis genome and transcriptome.</title>
        <authorList>
            <person name="Yahalomi D."/>
            <person name="Atkinson S.D."/>
            <person name="Neuhof M."/>
            <person name="Chang E.S."/>
            <person name="Philippe H."/>
            <person name="Cartwright P."/>
            <person name="Bartholomew J.L."/>
            <person name="Huchon D."/>
        </authorList>
    </citation>
    <scope>NUCLEOTIDE SEQUENCE</scope>
    <source>
        <strain evidence="2">71B08</strain>
        <tissue evidence="2">Whole</tissue>
    </source>
</reference>
<proteinExistence type="predicted"/>
<dbReference type="AlphaFoldDB" id="A0A6B2FXX0"/>